<dbReference type="GO" id="GO:0008270">
    <property type="term" value="F:zinc ion binding"/>
    <property type="evidence" value="ECO:0007669"/>
    <property type="project" value="UniProtKB-KW"/>
</dbReference>
<feature type="domain" description="SWIM-type" evidence="2">
    <location>
        <begin position="44"/>
        <end position="78"/>
    </location>
</feature>
<evidence type="ECO:0000256" key="1">
    <source>
        <dbReference type="PROSITE-ProRule" id="PRU00325"/>
    </source>
</evidence>
<accession>A0AAW0B4L0</accession>
<evidence type="ECO:0000313" key="4">
    <source>
        <dbReference type="Proteomes" id="UP001362999"/>
    </source>
</evidence>
<evidence type="ECO:0000313" key="3">
    <source>
        <dbReference type="EMBL" id="KAK7020954.1"/>
    </source>
</evidence>
<name>A0AAW0B4L0_9AGAR</name>
<comment type="caution">
    <text evidence="3">The sequence shown here is derived from an EMBL/GenBank/DDBJ whole genome shotgun (WGS) entry which is preliminary data.</text>
</comment>
<dbReference type="EMBL" id="JAWWNJ010000040">
    <property type="protein sequence ID" value="KAK7020954.1"/>
    <property type="molecule type" value="Genomic_DNA"/>
</dbReference>
<dbReference type="AlphaFoldDB" id="A0AAW0B4L0"/>
<keyword evidence="1" id="KW-0863">Zinc-finger</keyword>
<keyword evidence="1" id="KW-0479">Metal-binding</keyword>
<protein>
    <recommendedName>
        <fullName evidence="2">SWIM-type domain-containing protein</fullName>
    </recommendedName>
</protein>
<dbReference type="Proteomes" id="UP001362999">
    <property type="component" value="Unassembled WGS sequence"/>
</dbReference>
<dbReference type="InterPro" id="IPR007527">
    <property type="entry name" value="Znf_SWIM"/>
</dbReference>
<proteinExistence type="predicted"/>
<organism evidence="3 4">
    <name type="scientific">Favolaschia claudopus</name>
    <dbReference type="NCBI Taxonomy" id="2862362"/>
    <lineage>
        <taxon>Eukaryota</taxon>
        <taxon>Fungi</taxon>
        <taxon>Dikarya</taxon>
        <taxon>Basidiomycota</taxon>
        <taxon>Agaricomycotina</taxon>
        <taxon>Agaricomycetes</taxon>
        <taxon>Agaricomycetidae</taxon>
        <taxon>Agaricales</taxon>
        <taxon>Marasmiineae</taxon>
        <taxon>Mycenaceae</taxon>
        <taxon>Favolaschia</taxon>
    </lineage>
</organism>
<keyword evidence="4" id="KW-1185">Reference proteome</keyword>
<sequence length="96" mass="10902">MISTFDNDNTHVSLQWLIQQVTQHGLEVRHLLRVRHAASGALHYLAVLPDGRYVCNCCMPSNLGIPCRHYFRIWLDVQSLPFHGSIVTASCHDTMS</sequence>
<keyword evidence="1" id="KW-0862">Zinc</keyword>
<reference evidence="3 4" key="1">
    <citation type="journal article" date="2024" name="J Genomics">
        <title>Draft genome sequencing and assembly of Favolaschia claudopus CIRM-BRFM 2984 isolated from oak limbs.</title>
        <authorList>
            <person name="Navarro D."/>
            <person name="Drula E."/>
            <person name="Chaduli D."/>
            <person name="Cazenave R."/>
            <person name="Ahrendt S."/>
            <person name="Wang J."/>
            <person name="Lipzen A."/>
            <person name="Daum C."/>
            <person name="Barry K."/>
            <person name="Grigoriev I.V."/>
            <person name="Favel A."/>
            <person name="Rosso M.N."/>
            <person name="Martin F."/>
        </authorList>
    </citation>
    <scope>NUCLEOTIDE SEQUENCE [LARGE SCALE GENOMIC DNA]</scope>
    <source>
        <strain evidence="3 4">CIRM-BRFM 2984</strain>
    </source>
</reference>
<gene>
    <name evidence="3" type="ORF">R3P38DRAFT_2534900</name>
</gene>
<dbReference type="PROSITE" id="PS50966">
    <property type="entry name" value="ZF_SWIM"/>
    <property type="match status" value="1"/>
</dbReference>
<evidence type="ECO:0000259" key="2">
    <source>
        <dbReference type="PROSITE" id="PS50966"/>
    </source>
</evidence>